<evidence type="ECO:0000256" key="7">
    <source>
        <dbReference type="ARBA" id="ARBA00023136"/>
    </source>
</evidence>
<dbReference type="NCBIfam" id="TIGR00229">
    <property type="entry name" value="sensory_box"/>
    <property type="match status" value="1"/>
</dbReference>
<accession>A0ABS5IFJ3</accession>
<dbReference type="Pfam" id="PF08447">
    <property type="entry name" value="PAS_3"/>
    <property type="match status" value="1"/>
</dbReference>
<dbReference type="PANTHER" id="PTHR32089">
    <property type="entry name" value="METHYL-ACCEPTING CHEMOTAXIS PROTEIN MCPB"/>
    <property type="match status" value="1"/>
</dbReference>
<dbReference type="Pfam" id="PF00015">
    <property type="entry name" value="MCPsignal"/>
    <property type="match status" value="1"/>
</dbReference>
<keyword evidence="4" id="KW-0145">Chemotaxis</keyword>
<comment type="similarity">
    <text evidence="9">Belongs to the methyl-accepting chemotaxis (MCP) protein family.</text>
</comment>
<dbReference type="PROSITE" id="PS50112">
    <property type="entry name" value="PAS"/>
    <property type="match status" value="1"/>
</dbReference>
<dbReference type="InterPro" id="IPR001610">
    <property type="entry name" value="PAC"/>
</dbReference>
<dbReference type="RefSeq" id="WP_211550710.1">
    <property type="nucleotide sequence ID" value="NZ_JAGTUF010000019.1"/>
</dbReference>
<proteinExistence type="inferred from homology"/>
<feature type="coiled-coil region" evidence="11">
    <location>
        <begin position="425"/>
        <end position="452"/>
    </location>
</feature>
<gene>
    <name evidence="15" type="ORF">KEC16_15860</name>
</gene>
<dbReference type="SUPFAM" id="SSF55785">
    <property type="entry name" value="PYP-like sensor domain (PAS domain)"/>
    <property type="match status" value="1"/>
</dbReference>
<dbReference type="SMART" id="SM00283">
    <property type="entry name" value="MA"/>
    <property type="match status" value="1"/>
</dbReference>
<evidence type="ECO:0000256" key="12">
    <source>
        <dbReference type="SAM" id="Phobius"/>
    </source>
</evidence>
<dbReference type="InterPro" id="IPR013655">
    <property type="entry name" value="PAS_fold_3"/>
</dbReference>
<dbReference type="InterPro" id="IPR003122">
    <property type="entry name" value="Tar_rcpt_lig-bd"/>
</dbReference>
<dbReference type="Gene3D" id="3.30.450.20">
    <property type="entry name" value="PAS domain"/>
    <property type="match status" value="1"/>
</dbReference>
<evidence type="ECO:0000256" key="8">
    <source>
        <dbReference type="ARBA" id="ARBA00023224"/>
    </source>
</evidence>
<comment type="subcellular location">
    <subcellularLocation>
        <location evidence="1">Cell membrane</location>
        <topology evidence="1">Multi-pass membrane protein</topology>
    </subcellularLocation>
</comment>
<evidence type="ECO:0000256" key="10">
    <source>
        <dbReference type="PROSITE-ProRule" id="PRU00284"/>
    </source>
</evidence>
<evidence type="ECO:0000313" key="15">
    <source>
        <dbReference type="EMBL" id="MBR9973199.1"/>
    </source>
</evidence>
<evidence type="ECO:0000259" key="13">
    <source>
        <dbReference type="PROSITE" id="PS50111"/>
    </source>
</evidence>
<dbReference type="Pfam" id="PF00672">
    <property type="entry name" value="HAMP"/>
    <property type="match status" value="1"/>
</dbReference>
<dbReference type="PROSITE" id="PS50111">
    <property type="entry name" value="CHEMOTAXIS_TRANSDUC_2"/>
    <property type="match status" value="1"/>
</dbReference>
<sequence length="719" mass="77459">MRVNEPVTNHEIVISDDAMLVSRTDTDGNISFVNQAFIDISGFTRDELIGQPHNMVRHPHMPKEAFADLWATVKAGRPWEGLVKNRCKNGDFYWVRANVTPFVENGRITGYVSIRTKPTREQVAATDAVYARFRNGTAHGLAMRDGRVIETGLAARGKIFAASIRGRMAGVLTTMIATVAVVGGLGLAGMNELKDNVESLYRDNTVALLRLASVAGLMQDNFENILAAEIQLLTNVTWQSMPDRAKRMEDNISQINQNWDAYASGEHPADEHALATDFNQKRADFIASGLRPAMDLALKGDAEALGHFIGATARPKFKAASAAQEKLMRYQQIDAQHTHETATTELDHAAMLVIGALIISVVLALLLGTWLLRFVRRPMTIMEKHFDAIARGDLAYEIPPATVMEFDAMNALLRATKAKLGYGRLETQETEIQAERKRHDEMERLAQSLDNRVANIVELIQMSADNLLGNSQTLSGNADQTMVQADNVSALTGQVTGNVQAVSAATHELSSSVDEISRQVSHAAVISRDAVEQAGKTDTVVRGLSEAATRIGEVVKLINDIASQTNLLALNATIEAARAGDAGKGFAVVANEVKSLANQTAKATDEIGSQIAGIQSETRIAVDAIRAITGTIENINELSSAISAAVEEQGAATMEIARSVSQAAEGTHHAAENVSIVAGAAEETKLMADQVTGAAQTLQQVSQQLADEVRGFLAEIRAA</sequence>
<dbReference type="InterPro" id="IPR003660">
    <property type="entry name" value="HAMP_dom"/>
</dbReference>
<keyword evidence="6 12" id="KW-1133">Transmembrane helix</keyword>
<keyword evidence="8 10" id="KW-0807">Transducer</keyword>
<dbReference type="InterPro" id="IPR004089">
    <property type="entry name" value="MCPsignal_dom"/>
</dbReference>
<comment type="caution">
    <text evidence="15">The sequence shown here is derived from an EMBL/GenBank/DDBJ whole genome shotgun (WGS) entry which is preliminary data.</text>
</comment>
<keyword evidence="11" id="KW-0175">Coiled coil</keyword>
<evidence type="ECO:0000256" key="1">
    <source>
        <dbReference type="ARBA" id="ARBA00004651"/>
    </source>
</evidence>
<dbReference type="SMART" id="SM00091">
    <property type="entry name" value="PAS"/>
    <property type="match status" value="1"/>
</dbReference>
<dbReference type="InterPro" id="IPR000014">
    <property type="entry name" value="PAS"/>
</dbReference>
<feature type="domain" description="Methyl-accepting transducer" evidence="13">
    <location>
        <begin position="456"/>
        <end position="699"/>
    </location>
</feature>
<dbReference type="Pfam" id="PF02203">
    <property type="entry name" value="TarH"/>
    <property type="match status" value="1"/>
</dbReference>
<dbReference type="InterPro" id="IPR035965">
    <property type="entry name" value="PAS-like_dom_sf"/>
</dbReference>
<feature type="transmembrane region" description="Helical" evidence="12">
    <location>
        <begin position="349"/>
        <end position="372"/>
    </location>
</feature>
<feature type="transmembrane region" description="Helical" evidence="12">
    <location>
        <begin position="168"/>
        <end position="190"/>
    </location>
</feature>
<dbReference type="Proteomes" id="UP000680714">
    <property type="component" value="Unassembled WGS sequence"/>
</dbReference>
<evidence type="ECO:0000259" key="14">
    <source>
        <dbReference type="PROSITE" id="PS50112"/>
    </source>
</evidence>
<evidence type="ECO:0000256" key="2">
    <source>
        <dbReference type="ARBA" id="ARBA00022475"/>
    </source>
</evidence>
<reference evidence="15 16" key="1">
    <citation type="submission" date="2021-04" db="EMBL/GenBank/DDBJ databases">
        <title>Magnetospirillum sulfuroxidans sp. nov., a facultative chemolithoautotrophic sulfur-oxidizing alphaproteobacterium isolated from freshwater sediment and proposals for Paramagetospirillum gen. nov., and Magnetospirillaceae fam. nov.</title>
        <authorList>
            <person name="Koziaeva V."/>
            <person name="Geelhoed J.S."/>
            <person name="Sorokin D.Y."/>
            <person name="Grouzdev D.S."/>
        </authorList>
    </citation>
    <scope>NUCLEOTIDE SEQUENCE [LARGE SCALE GENOMIC DNA]</scope>
    <source>
        <strain evidence="15 16">J10</strain>
    </source>
</reference>
<dbReference type="Gene3D" id="1.10.287.950">
    <property type="entry name" value="Methyl-accepting chemotaxis protein"/>
    <property type="match status" value="1"/>
</dbReference>
<dbReference type="EMBL" id="JAGTUF010000019">
    <property type="protein sequence ID" value="MBR9973199.1"/>
    <property type="molecule type" value="Genomic_DNA"/>
</dbReference>
<feature type="domain" description="PAS" evidence="14">
    <location>
        <begin position="25"/>
        <end position="51"/>
    </location>
</feature>
<organism evidence="15 16">
    <name type="scientific">Magnetospirillum sulfuroxidans</name>
    <dbReference type="NCBI Taxonomy" id="611300"/>
    <lineage>
        <taxon>Bacteria</taxon>
        <taxon>Pseudomonadati</taxon>
        <taxon>Pseudomonadota</taxon>
        <taxon>Alphaproteobacteria</taxon>
        <taxon>Rhodospirillales</taxon>
        <taxon>Rhodospirillaceae</taxon>
        <taxon>Magnetospirillum</taxon>
    </lineage>
</organism>
<protein>
    <submittedName>
        <fullName evidence="15">Tar ligand binding domain-containing protein</fullName>
    </submittedName>
</protein>
<evidence type="ECO:0000256" key="5">
    <source>
        <dbReference type="ARBA" id="ARBA00022692"/>
    </source>
</evidence>
<name>A0ABS5IFJ3_9PROT</name>
<keyword evidence="2" id="KW-1003">Cell membrane</keyword>
<evidence type="ECO:0000256" key="3">
    <source>
        <dbReference type="ARBA" id="ARBA00022481"/>
    </source>
</evidence>
<dbReference type="CDD" id="cd00130">
    <property type="entry name" value="PAS"/>
    <property type="match status" value="1"/>
</dbReference>
<evidence type="ECO:0000256" key="9">
    <source>
        <dbReference type="ARBA" id="ARBA00029447"/>
    </source>
</evidence>
<keyword evidence="7 12" id="KW-0472">Membrane</keyword>
<keyword evidence="3" id="KW-0488">Methylation</keyword>
<dbReference type="PANTHER" id="PTHR32089:SF112">
    <property type="entry name" value="LYSOZYME-LIKE PROTEIN-RELATED"/>
    <property type="match status" value="1"/>
</dbReference>
<keyword evidence="16" id="KW-1185">Reference proteome</keyword>
<evidence type="ECO:0000256" key="11">
    <source>
        <dbReference type="SAM" id="Coils"/>
    </source>
</evidence>
<evidence type="ECO:0000256" key="6">
    <source>
        <dbReference type="ARBA" id="ARBA00022989"/>
    </source>
</evidence>
<dbReference type="SMART" id="SM00086">
    <property type="entry name" value="PAC"/>
    <property type="match status" value="1"/>
</dbReference>
<evidence type="ECO:0000256" key="4">
    <source>
        <dbReference type="ARBA" id="ARBA00022500"/>
    </source>
</evidence>
<evidence type="ECO:0000313" key="16">
    <source>
        <dbReference type="Proteomes" id="UP000680714"/>
    </source>
</evidence>
<dbReference type="SUPFAM" id="SSF58104">
    <property type="entry name" value="Methyl-accepting chemotaxis protein (MCP) signaling domain"/>
    <property type="match status" value="1"/>
</dbReference>
<keyword evidence="5 12" id="KW-0812">Transmembrane</keyword>